<keyword evidence="2" id="KW-0808">Transferase</keyword>
<protein>
    <submittedName>
        <fullName evidence="2">Glutathione S-transferase, N-terminal protein</fullName>
    </submittedName>
</protein>
<name>R8AVZ2_PLESH</name>
<dbReference type="Gene3D" id="1.20.1050.10">
    <property type="match status" value="1"/>
</dbReference>
<sequence length="199" mass="22275">MDLIIGTKSSWSLRVLLCAKIAGISCTEIVIDLQKSNYHDLISEYSESGLVPVLRDGELVINDSLAIMEYLNEISDYVLLPRTKAERAVARSICAELHSGFHLLRSTCPFTFDKVQLHTDFSSKLETEINRVENIFGRANLPFMYDDVCAVDAFLSVMAFRLAQYGIYLSGHAGEYQSSLLSWSIFRSEMSKIRGCGGL</sequence>
<gene>
    <name evidence="2" type="ORF">PLESHI_00150</name>
</gene>
<dbReference type="Gene3D" id="3.40.30.10">
    <property type="entry name" value="Glutaredoxin"/>
    <property type="match status" value="1"/>
</dbReference>
<dbReference type="Proteomes" id="UP000014012">
    <property type="component" value="Unassembled WGS sequence"/>
</dbReference>
<dbReference type="GO" id="GO:0004364">
    <property type="term" value="F:glutathione transferase activity"/>
    <property type="evidence" value="ECO:0007669"/>
    <property type="project" value="TreeGrafter"/>
</dbReference>
<evidence type="ECO:0000313" key="3">
    <source>
        <dbReference type="Proteomes" id="UP000014012"/>
    </source>
</evidence>
<dbReference type="GO" id="GO:0016034">
    <property type="term" value="F:maleylacetoacetate isomerase activity"/>
    <property type="evidence" value="ECO:0007669"/>
    <property type="project" value="TreeGrafter"/>
</dbReference>
<proteinExistence type="predicted"/>
<dbReference type="PANTHER" id="PTHR42673:SF4">
    <property type="entry name" value="MALEYLACETOACETATE ISOMERASE"/>
    <property type="match status" value="1"/>
</dbReference>
<reference evidence="2 3" key="1">
    <citation type="journal article" date="2013" name="Genome Announc.">
        <title>Genome Sequence of Plesiomonas shigelloides Strain 302-73 (Serotype O1).</title>
        <authorList>
            <person name="Pique N."/>
            <person name="Aquilini E."/>
            <person name="Alioto T."/>
            <person name="Minana-Galbis D."/>
            <person name="Tomas J.M."/>
        </authorList>
    </citation>
    <scope>NUCLEOTIDE SEQUENCE [LARGE SCALE GENOMIC DNA]</scope>
    <source>
        <strain evidence="2 3">302-73</strain>
    </source>
</reference>
<dbReference type="RefSeq" id="WP_010861670.1">
    <property type="nucleotide sequence ID" value="NZ_KB944507.1"/>
</dbReference>
<feature type="domain" description="GST N-terminal" evidence="1">
    <location>
        <begin position="1"/>
        <end position="79"/>
    </location>
</feature>
<comment type="caution">
    <text evidence="2">The sequence shown here is derived from an EMBL/GenBank/DDBJ whole genome shotgun (WGS) entry which is preliminary data.</text>
</comment>
<dbReference type="AlphaFoldDB" id="R8AVZ2"/>
<dbReference type="PANTHER" id="PTHR42673">
    <property type="entry name" value="MALEYLACETOACETATE ISOMERASE"/>
    <property type="match status" value="1"/>
</dbReference>
<evidence type="ECO:0000313" key="2">
    <source>
        <dbReference type="EMBL" id="EON90493.1"/>
    </source>
</evidence>
<keyword evidence="3" id="KW-1185">Reference proteome</keyword>
<dbReference type="InterPro" id="IPR036282">
    <property type="entry name" value="Glutathione-S-Trfase_C_sf"/>
</dbReference>
<dbReference type="EMBL" id="AQQO01000010">
    <property type="protein sequence ID" value="EON90493.1"/>
    <property type="molecule type" value="Genomic_DNA"/>
</dbReference>
<dbReference type="SUPFAM" id="SSF52833">
    <property type="entry name" value="Thioredoxin-like"/>
    <property type="match status" value="1"/>
</dbReference>
<dbReference type="InterPro" id="IPR036249">
    <property type="entry name" value="Thioredoxin-like_sf"/>
</dbReference>
<organism evidence="2 3">
    <name type="scientific">Plesiomonas shigelloides 302-73</name>
    <dbReference type="NCBI Taxonomy" id="1315976"/>
    <lineage>
        <taxon>Bacteria</taxon>
        <taxon>Pseudomonadati</taxon>
        <taxon>Pseudomonadota</taxon>
        <taxon>Gammaproteobacteria</taxon>
        <taxon>Enterobacterales</taxon>
        <taxon>Enterobacteriaceae</taxon>
        <taxon>Plesiomonas</taxon>
    </lineage>
</organism>
<dbReference type="SUPFAM" id="SSF47616">
    <property type="entry name" value="GST C-terminal domain-like"/>
    <property type="match status" value="1"/>
</dbReference>
<dbReference type="PROSITE" id="PS50404">
    <property type="entry name" value="GST_NTER"/>
    <property type="match status" value="1"/>
</dbReference>
<dbReference type="GO" id="GO:0006749">
    <property type="term" value="P:glutathione metabolic process"/>
    <property type="evidence" value="ECO:0007669"/>
    <property type="project" value="TreeGrafter"/>
</dbReference>
<dbReference type="OrthoDB" id="9799538at2"/>
<dbReference type="InterPro" id="IPR004045">
    <property type="entry name" value="Glutathione_S-Trfase_N"/>
</dbReference>
<accession>R8AVZ2</accession>
<evidence type="ECO:0000259" key="1">
    <source>
        <dbReference type="PROSITE" id="PS50404"/>
    </source>
</evidence>
<dbReference type="GO" id="GO:0006559">
    <property type="term" value="P:L-phenylalanine catabolic process"/>
    <property type="evidence" value="ECO:0007669"/>
    <property type="project" value="TreeGrafter"/>
</dbReference>
<dbReference type="HOGENOM" id="CLU_070658_0_0_6"/>
<dbReference type="Pfam" id="PF13409">
    <property type="entry name" value="GST_N_2"/>
    <property type="match status" value="1"/>
</dbReference>